<proteinExistence type="predicted"/>
<evidence type="ECO:0000313" key="2">
    <source>
        <dbReference type="Proteomes" id="UP000197092"/>
    </source>
</evidence>
<organism evidence="1 2">
    <name type="scientific">Vibrio mediterranei</name>
    <dbReference type="NCBI Taxonomy" id="689"/>
    <lineage>
        <taxon>Bacteria</taxon>
        <taxon>Pseudomonadati</taxon>
        <taxon>Pseudomonadota</taxon>
        <taxon>Gammaproteobacteria</taxon>
        <taxon>Vibrionales</taxon>
        <taxon>Vibrionaceae</taxon>
        <taxon>Vibrio</taxon>
    </lineage>
</organism>
<reference evidence="2" key="1">
    <citation type="submission" date="2016-12" db="EMBL/GenBank/DDBJ databases">
        <title>Comparative genomic analysis reveals the diversity, evolution, and environmental adaptation strategies of the genus Vibrio.</title>
        <authorList>
            <person name="Lin H."/>
            <person name="Wang X."/>
            <person name="Zhang X.-H."/>
        </authorList>
    </citation>
    <scope>NUCLEOTIDE SEQUENCE [LARGE SCALE GENOMIC DNA]</scope>
    <source>
        <strain evidence="2">QT6D1</strain>
    </source>
</reference>
<accession>A0AAN1KQG5</accession>
<dbReference type="Proteomes" id="UP000197092">
    <property type="component" value="Chromosome 2"/>
</dbReference>
<protein>
    <submittedName>
        <fullName evidence="1">Uncharacterized protein</fullName>
    </submittedName>
</protein>
<gene>
    <name evidence="1" type="ORF">BSZ05_22680</name>
</gene>
<dbReference type="KEGG" id="vsh:BSZ05_22680"/>
<evidence type="ECO:0000313" key="1">
    <source>
        <dbReference type="EMBL" id="ASI92596.1"/>
    </source>
</evidence>
<dbReference type="EMBL" id="CP018309">
    <property type="protein sequence ID" value="ASI92596.1"/>
    <property type="molecule type" value="Genomic_DNA"/>
</dbReference>
<dbReference type="AlphaFoldDB" id="A0AAN1KQG5"/>
<sequence>MTPENSKNTIFNLLALQTSMVLHSFIGLDLVGKTHAPKTCRVFVISDFGALLSYEVPSVKVLDISELRAITLRHQQVVGTIQ</sequence>
<name>A0AAN1KQG5_9VIBR</name>